<dbReference type="Pfam" id="PF13566">
    <property type="entry name" value="DUF4130"/>
    <property type="match status" value="1"/>
</dbReference>
<dbReference type="InterPro" id="IPR025404">
    <property type="entry name" value="DUF4130"/>
</dbReference>
<comment type="caution">
    <text evidence="2">The sequence shown here is derived from an EMBL/GenBank/DDBJ whole genome shotgun (WGS) entry which is preliminary data.</text>
</comment>
<dbReference type="EMBL" id="JAAYUN010000169">
    <property type="protein sequence ID" value="NLJ23369.1"/>
    <property type="molecule type" value="Genomic_DNA"/>
</dbReference>
<evidence type="ECO:0000313" key="3">
    <source>
        <dbReference type="Proteomes" id="UP000544742"/>
    </source>
</evidence>
<proteinExistence type="predicted"/>
<gene>
    <name evidence="2" type="ORF">GX426_09730</name>
</gene>
<reference evidence="2 3" key="1">
    <citation type="journal article" date="2020" name="Biotechnol. Biofuels">
        <title>New insights from the biogas microbiome by comprehensive genome-resolved metagenomics of nearly 1600 species originating from multiple anaerobic digesters.</title>
        <authorList>
            <person name="Campanaro S."/>
            <person name="Treu L."/>
            <person name="Rodriguez-R L.M."/>
            <person name="Kovalovszki A."/>
            <person name="Ziels R.M."/>
            <person name="Maus I."/>
            <person name="Zhu X."/>
            <person name="Kougias P.G."/>
            <person name="Basile A."/>
            <person name="Luo G."/>
            <person name="Schluter A."/>
            <person name="Konstantinidis K.T."/>
            <person name="Angelidaki I."/>
        </authorList>
    </citation>
    <scope>NUCLEOTIDE SEQUENCE [LARGE SCALE GENOMIC DNA]</scope>
    <source>
        <strain evidence="2">AS27yjCOA_157</strain>
    </source>
</reference>
<organism evidence="2 3">
    <name type="scientific">Methanothrix soehngenii</name>
    <name type="common">Methanosaeta concilii</name>
    <dbReference type="NCBI Taxonomy" id="2223"/>
    <lineage>
        <taxon>Archaea</taxon>
        <taxon>Methanobacteriati</taxon>
        <taxon>Methanobacteriota</taxon>
        <taxon>Stenosarchaea group</taxon>
        <taxon>Methanomicrobia</taxon>
        <taxon>Methanotrichales</taxon>
        <taxon>Methanotrichaceae</taxon>
        <taxon>Methanothrix</taxon>
    </lineage>
</organism>
<name>A0A7K4AK80_METSH</name>
<dbReference type="AlphaFoldDB" id="A0A7K4AK80"/>
<evidence type="ECO:0000313" key="2">
    <source>
        <dbReference type="EMBL" id="NLJ23369.1"/>
    </source>
</evidence>
<feature type="domain" description="DUF4130" evidence="1">
    <location>
        <begin position="35"/>
        <end position="186"/>
    </location>
</feature>
<dbReference type="Proteomes" id="UP000544742">
    <property type="component" value="Unassembled WGS sequence"/>
</dbReference>
<evidence type="ECO:0000259" key="1">
    <source>
        <dbReference type="Pfam" id="PF13566"/>
    </source>
</evidence>
<sequence length="210" mass="24395">MRVPDDYCRYLVMHAKSSERLLARTEGLTALDLEVSTSPEAMSLRRMVYAVMSEVHRMKAFVRLRPLGDRVLWGYMKPRHKIGEHTSEHFARRNPGTIIVLGNGAESWTAFFRQDRMMRIHGAGLNETLDRLKSALKISEEEKGADAEGARANAQDIDDIWQTYYDSQYCPERKNLQAFRQRMPARDQEAAGLQLMQKKREMTLEDFRQQ</sequence>
<protein>
    <submittedName>
        <fullName evidence="2">DUF4130 domain-containing protein</fullName>
    </submittedName>
</protein>
<accession>A0A7K4AK80</accession>
<dbReference type="RefSeq" id="WP_276620655.1">
    <property type="nucleotide sequence ID" value="NZ_DAITXA010000056.1"/>
</dbReference>